<feature type="active site" description="Proton donor/acceptor" evidence="8">
    <location>
        <position position="139"/>
    </location>
</feature>
<feature type="binding site" evidence="9">
    <location>
        <position position="348"/>
    </location>
    <ligand>
        <name>shikimate</name>
        <dbReference type="ChEBI" id="CHEBI:36208"/>
    </ligand>
</feature>
<evidence type="ECO:0000313" key="15">
    <source>
        <dbReference type="Proteomes" id="UP001596391"/>
    </source>
</evidence>
<evidence type="ECO:0000256" key="10">
    <source>
        <dbReference type="SAM" id="MobiDB-lite"/>
    </source>
</evidence>
<reference evidence="15" key="1">
    <citation type="journal article" date="2019" name="Int. J. Syst. Evol. Microbiol.">
        <title>The Global Catalogue of Microorganisms (GCM) 10K type strain sequencing project: providing services to taxonomists for standard genome sequencing and annotation.</title>
        <authorList>
            <consortium name="The Broad Institute Genomics Platform"/>
            <consortium name="The Broad Institute Genome Sequencing Center for Infectious Disease"/>
            <person name="Wu L."/>
            <person name="Ma J."/>
        </authorList>
    </citation>
    <scope>NUCLEOTIDE SEQUENCE [LARGE SCALE GENOMIC DNA]</scope>
    <source>
        <strain evidence="15">CGMCC 1.16026</strain>
    </source>
</reference>
<comment type="function">
    <text evidence="9">Involved in the biosynthesis of the chorismate, which leads to the biosynthesis of aromatic amino acids. Catalyzes the reversible NADPH linked reduction of 3-dehydroshikimate (DHSA) to yield shikimate (SA).</text>
</comment>
<dbReference type="Gene3D" id="3.40.50.10860">
    <property type="entry name" value="Leucine Dehydrogenase, chain A, domain 1"/>
    <property type="match status" value="1"/>
</dbReference>
<dbReference type="RefSeq" id="WP_263370389.1">
    <property type="nucleotide sequence ID" value="NZ_JAGSYD010000001.1"/>
</dbReference>
<protein>
    <recommendedName>
        <fullName evidence="8 9">Multifunctional fusion protein</fullName>
    </recommendedName>
    <domain>
        <recommendedName>
            <fullName evidence="8">3-dehydroquinate dehydratase</fullName>
            <shortName evidence="8">3-dehydroquinase</shortName>
            <ecNumber evidence="8">4.2.1.10</ecNumber>
        </recommendedName>
        <alternativeName>
            <fullName evidence="8">Type I DHQase</fullName>
        </alternativeName>
        <alternativeName>
            <fullName evidence="8">Type I dehydroquinase</fullName>
            <shortName evidence="8">DHQ1</shortName>
        </alternativeName>
    </domain>
    <domain>
        <recommendedName>
            <fullName evidence="9">Shikimate dehydrogenase (NADP(+))</fullName>
            <shortName evidence="9">SDH</shortName>
            <ecNumber evidence="9">1.1.1.25</ecNumber>
        </recommendedName>
    </domain>
</protein>
<dbReference type="CDD" id="cd01065">
    <property type="entry name" value="NAD_bind_Shikimate_DH"/>
    <property type="match status" value="1"/>
</dbReference>
<dbReference type="PANTHER" id="PTHR21089">
    <property type="entry name" value="SHIKIMATE DEHYDROGENASE"/>
    <property type="match status" value="1"/>
</dbReference>
<evidence type="ECO:0000256" key="7">
    <source>
        <dbReference type="ARBA" id="ARBA00049442"/>
    </source>
</evidence>
<feature type="binding site" evidence="9">
    <location>
        <begin position="262"/>
        <end position="264"/>
    </location>
    <ligand>
        <name>shikimate</name>
        <dbReference type="ChEBI" id="CHEBI:36208"/>
    </ligand>
</feature>
<feature type="active site" description="Proton acceptor" evidence="9">
    <location>
        <position position="311"/>
    </location>
</feature>
<feature type="binding site" evidence="8">
    <location>
        <begin position="46"/>
        <end position="48"/>
    </location>
    <ligand>
        <name>3-dehydroquinate</name>
        <dbReference type="ChEBI" id="CHEBI:32364"/>
    </ligand>
</feature>
<comment type="caution">
    <text evidence="8">Lacks conserved residue(s) required for the propagation of feature annotation.</text>
</comment>
<accession>A0ABW1ZCZ9</accession>
<dbReference type="InterPro" id="IPR036291">
    <property type="entry name" value="NAD(P)-bd_dom_sf"/>
</dbReference>
<comment type="catalytic activity">
    <reaction evidence="8">
        <text>3-dehydroquinate = 3-dehydroshikimate + H2O</text>
        <dbReference type="Rhea" id="RHEA:21096"/>
        <dbReference type="ChEBI" id="CHEBI:15377"/>
        <dbReference type="ChEBI" id="CHEBI:16630"/>
        <dbReference type="ChEBI" id="CHEBI:32364"/>
        <dbReference type="EC" id="4.2.1.10"/>
    </reaction>
</comment>
<dbReference type="Pfam" id="PF01487">
    <property type="entry name" value="DHquinase_I"/>
    <property type="match status" value="1"/>
</dbReference>
<dbReference type="Pfam" id="PF08501">
    <property type="entry name" value="Shikimate_dh_N"/>
    <property type="match status" value="1"/>
</dbReference>
<gene>
    <name evidence="9 14" type="primary">aroE</name>
    <name evidence="8" type="synonym">aroD</name>
    <name evidence="14" type="ORF">ACFQBQ_14315</name>
</gene>
<feature type="binding site" evidence="9">
    <location>
        <begin position="371"/>
        <end position="375"/>
    </location>
    <ligand>
        <name>NADP(+)</name>
        <dbReference type="ChEBI" id="CHEBI:58349"/>
    </ligand>
</feature>
<dbReference type="GO" id="GO:0004764">
    <property type="term" value="F:shikimate 3-dehydrogenase (NADP+) activity"/>
    <property type="evidence" value="ECO:0007669"/>
    <property type="project" value="UniProtKB-EC"/>
</dbReference>
<feature type="binding site" evidence="8">
    <location>
        <position position="226"/>
    </location>
    <ligand>
        <name>3-dehydroquinate</name>
        <dbReference type="ChEBI" id="CHEBI:32364"/>
    </ligand>
</feature>
<dbReference type="EC" id="4.2.1.10" evidence="8"/>
<feature type="binding site" evidence="9">
    <location>
        <position position="455"/>
    </location>
    <ligand>
        <name>NADP(+)</name>
        <dbReference type="ChEBI" id="CHEBI:58349"/>
    </ligand>
</feature>
<dbReference type="PROSITE" id="PS01028">
    <property type="entry name" value="DEHYDROQUINASE_I"/>
    <property type="match status" value="1"/>
</dbReference>
<comment type="function">
    <text evidence="8">Involved in the third step of the chorismate pathway, which leads to the biosynthesis of aromatic amino acids. Catalyzes the cis-dehydration of 3-dehydroquinate (DHQ) and introduces the first double bond of the aromatic ring to yield 3-dehydroshikimate.</text>
</comment>
<comment type="catalytic activity">
    <reaction evidence="7 9">
        <text>shikimate + NADP(+) = 3-dehydroshikimate + NADPH + H(+)</text>
        <dbReference type="Rhea" id="RHEA:17737"/>
        <dbReference type="ChEBI" id="CHEBI:15378"/>
        <dbReference type="ChEBI" id="CHEBI:16630"/>
        <dbReference type="ChEBI" id="CHEBI:36208"/>
        <dbReference type="ChEBI" id="CHEBI:57783"/>
        <dbReference type="ChEBI" id="CHEBI:58349"/>
        <dbReference type="EC" id="1.1.1.25"/>
    </reaction>
</comment>
<feature type="binding site" evidence="8">
    <location>
        <position position="205"/>
    </location>
    <ligand>
        <name>3-dehydroquinate</name>
        <dbReference type="ChEBI" id="CHEBI:32364"/>
    </ligand>
</feature>
<evidence type="ECO:0000313" key="14">
    <source>
        <dbReference type="EMBL" id="MFC6646738.1"/>
    </source>
</evidence>
<dbReference type="Pfam" id="PF01488">
    <property type="entry name" value="Shikimate_DH"/>
    <property type="match status" value="1"/>
</dbReference>
<keyword evidence="8" id="KW-0704">Schiff base</keyword>
<comment type="subunit">
    <text evidence="8">Homodimer.</text>
</comment>
<dbReference type="InterPro" id="IPR013708">
    <property type="entry name" value="Shikimate_DH-bd_N"/>
</dbReference>
<keyword evidence="4 9" id="KW-0560">Oxidoreductase</keyword>
<evidence type="ECO:0000256" key="1">
    <source>
        <dbReference type="ARBA" id="ARBA00004871"/>
    </source>
</evidence>
<dbReference type="EMBL" id="JBHSWI010000001">
    <property type="protein sequence ID" value="MFC6646738.1"/>
    <property type="molecule type" value="Genomic_DNA"/>
</dbReference>
<feature type="region of interest" description="Disordered" evidence="10">
    <location>
        <begin position="628"/>
        <end position="667"/>
    </location>
</feature>
<evidence type="ECO:0000256" key="8">
    <source>
        <dbReference type="HAMAP-Rule" id="MF_00214"/>
    </source>
</evidence>
<evidence type="ECO:0000256" key="6">
    <source>
        <dbReference type="ARBA" id="ARBA00023239"/>
    </source>
</evidence>
<feature type="compositionally biased region" description="Low complexity" evidence="10">
    <location>
        <begin position="628"/>
        <end position="642"/>
    </location>
</feature>
<dbReference type="HAMAP" id="MF_00214">
    <property type="entry name" value="AroD"/>
    <property type="match status" value="1"/>
</dbReference>
<dbReference type="NCBIfam" id="TIGR00507">
    <property type="entry name" value="aroE"/>
    <property type="match status" value="1"/>
</dbReference>
<keyword evidence="3 9" id="KW-0521">NADP</keyword>
<keyword evidence="6 8" id="KW-0456">Lyase</keyword>
<dbReference type="InterPro" id="IPR046346">
    <property type="entry name" value="Aminoacid_DH-like_N_sf"/>
</dbReference>
<dbReference type="HAMAP" id="MF_00222">
    <property type="entry name" value="Shikimate_DH_AroE"/>
    <property type="match status" value="1"/>
</dbReference>
<dbReference type="SUPFAM" id="SSF53223">
    <property type="entry name" value="Aminoacid dehydrogenase-like, N-terminal domain"/>
    <property type="match status" value="1"/>
</dbReference>
<evidence type="ECO:0000259" key="13">
    <source>
        <dbReference type="Pfam" id="PF18317"/>
    </source>
</evidence>
<keyword evidence="15" id="KW-1185">Reference proteome</keyword>
<feature type="binding site" evidence="9">
    <location>
        <position position="478"/>
    </location>
    <ligand>
        <name>NADP(+)</name>
        <dbReference type="ChEBI" id="CHEBI:58349"/>
    </ligand>
</feature>
<evidence type="ECO:0000256" key="4">
    <source>
        <dbReference type="ARBA" id="ARBA00023002"/>
    </source>
</evidence>
<proteinExistence type="inferred from homology"/>
<name>A0ABW1ZCZ9_9BACT</name>
<evidence type="ECO:0000256" key="5">
    <source>
        <dbReference type="ARBA" id="ARBA00023141"/>
    </source>
</evidence>
<comment type="caution">
    <text evidence="14">The sequence shown here is derived from an EMBL/GenBank/DDBJ whole genome shotgun (WGS) entry which is preliminary data.</text>
</comment>
<dbReference type="Gene3D" id="3.40.50.720">
    <property type="entry name" value="NAD(P)-binding Rossmann-like Domain"/>
    <property type="match status" value="1"/>
</dbReference>
<sequence>MSTETQIASHLLRSRLGKLCVALTGATADEILQKANVAVAETSLLEFRLDYLPKPAAALPAMKAWLETHGADVVVATCRCKDFGGKFTGSPSQAFDILMKAGQAGFQIIDLELEAAEKLPKDAVSRLRSTGATVMISHHDFKRTTDLDALYKRMAVYEPDFMKVVPTAQKLSDNIAMLRFLDSAQDKGSVPVIGICMGEAGILSRVLGLRSGSAFTFAAAVADEATAPGQIAARTLIETYRVELIDKATKVFGVAGNPVSASMSPLMLNTAFRRETVNAVYMALLATDVDDLFKVMREVPIHGLSVTMPLKQDVIKHLERTDALSQKIGAVNTIARMPDGKFYGFNTDVAGIVGPLERRLQLRGAKVLVLGAGGAARAAVFGCADKGAEVSILNRTPETAAKLARQSGAKVIKREQLAKMSFDVIINCTPAGMLGNKLTNVLKPEELNARLFFDTVYNPIDTPLLKMARAKGLPVITGVEMFVTQGARQFEIWTGKPAPTEEMLRVIVHALRQGHETAEGGIDPTASATKVMTASVAAEKAAAAPPPATLAPVVASAPAKGTAKKVEAPKVAAKPAAPVAKVATKKPEPAPVKAAGKVVAPIKIAAKAKPAPAKVVAKKAPAKVAVKAAPKPALKKAVPAKKAPAKKVVAKTAAPAKKAVAKKTGKR</sequence>
<dbReference type="InterPro" id="IPR006151">
    <property type="entry name" value="Shikm_DH/Glu-tRNA_Rdtase"/>
</dbReference>
<evidence type="ECO:0000259" key="12">
    <source>
        <dbReference type="Pfam" id="PF08501"/>
    </source>
</evidence>
<dbReference type="InterPro" id="IPR022893">
    <property type="entry name" value="Shikimate_DH_fam"/>
</dbReference>
<dbReference type="InterPro" id="IPR011342">
    <property type="entry name" value="Shikimate_DH"/>
</dbReference>
<feature type="binding site" evidence="9">
    <location>
        <position position="457"/>
    </location>
    <ligand>
        <name>shikimate</name>
        <dbReference type="ChEBI" id="CHEBI:36208"/>
    </ligand>
</feature>
<feature type="binding site" evidence="9">
    <location>
        <position position="485"/>
    </location>
    <ligand>
        <name>shikimate</name>
        <dbReference type="ChEBI" id="CHEBI:36208"/>
    </ligand>
</feature>
<organism evidence="14 15">
    <name type="scientific">Granulicella cerasi</name>
    <dbReference type="NCBI Taxonomy" id="741063"/>
    <lineage>
        <taxon>Bacteria</taxon>
        <taxon>Pseudomonadati</taxon>
        <taxon>Acidobacteriota</taxon>
        <taxon>Terriglobia</taxon>
        <taxon>Terriglobales</taxon>
        <taxon>Acidobacteriaceae</taxon>
        <taxon>Granulicella</taxon>
    </lineage>
</organism>
<keyword evidence="5 8" id="KW-0057">Aromatic amino acid biosynthesis</keyword>
<dbReference type="Pfam" id="PF18317">
    <property type="entry name" value="SDH_C"/>
    <property type="match status" value="1"/>
</dbReference>
<evidence type="ECO:0000259" key="11">
    <source>
        <dbReference type="Pfam" id="PF01488"/>
    </source>
</evidence>
<evidence type="ECO:0000256" key="9">
    <source>
        <dbReference type="HAMAP-Rule" id="MF_00222"/>
    </source>
</evidence>
<feature type="binding site" evidence="8">
    <location>
        <position position="79"/>
    </location>
    <ligand>
        <name>3-dehydroquinate</name>
        <dbReference type="ChEBI" id="CHEBI:32364"/>
    </ligand>
</feature>
<dbReference type="CDD" id="cd00502">
    <property type="entry name" value="DHQase_I"/>
    <property type="match status" value="1"/>
</dbReference>
<feature type="domain" description="SDH C-terminal" evidence="13">
    <location>
        <begin position="478"/>
        <end position="506"/>
    </location>
</feature>
<dbReference type="PANTHER" id="PTHR21089:SF1">
    <property type="entry name" value="BIFUNCTIONAL 3-DEHYDROQUINATE DEHYDRATASE_SHIKIMATE DEHYDROGENASE, CHLOROPLASTIC"/>
    <property type="match status" value="1"/>
</dbReference>
<feature type="binding site" evidence="9">
    <location>
        <position position="307"/>
    </location>
    <ligand>
        <name>shikimate</name>
        <dbReference type="ChEBI" id="CHEBI:36208"/>
    </ligand>
</feature>
<keyword evidence="2 8" id="KW-0028">Amino-acid biosynthesis</keyword>
<dbReference type="InterPro" id="IPR041121">
    <property type="entry name" value="SDH_C"/>
</dbReference>
<dbReference type="EC" id="1.1.1.25" evidence="9"/>
<dbReference type="Proteomes" id="UP001596391">
    <property type="component" value="Unassembled WGS sequence"/>
</dbReference>
<comment type="similarity">
    <text evidence="8">Belongs to the type-I 3-dehydroquinase family.</text>
</comment>
<dbReference type="InterPro" id="IPR001381">
    <property type="entry name" value="DHquinase_I"/>
</dbReference>
<evidence type="ECO:0000256" key="2">
    <source>
        <dbReference type="ARBA" id="ARBA00022605"/>
    </source>
</evidence>
<comment type="pathway">
    <text evidence="8">Metabolic intermediate biosynthesis; chorismate biosynthesis; chorismate from D-erythrose 4-phosphate and phosphoenolpyruvate: step 3/7.</text>
</comment>
<dbReference type="InterPro" id="IPR013785">
    <property type="entry name" value="Aldolase_TIM"/>
</dbReference>
<evidence type="ECO:0000256" key="3">
    <source>
        <dbReference type="ARBA" id="ARBA00022857"/>
    </source>
</evidence>
<dbReference type="SUPFAM" id="SSF51735">
    <property type="entry name" value="NAD(P)-binding Rossmann-fold domains"/>
    <property type="match status" value="1"/>
</dbReference>
<comment type="pathway">
    <text evidence="1 9">Metabolic intermediate biosynthesis; chorismate biosynthesis; chorismate from D-erythrose 4-phosphate and phosphoenolpyruvate: step 4/7.</text>
</comment>
<dbReference type="InterPro" id="IPR018508">
    <property type="entry name" value="3-dehydroquinate_DH_AS"/>
</dbReference>
<feature type="active site" description="Schiff-base intermediate with substrate" evidence="8">
    <location>
        <position position="163"/>
    </location>
</feature>
<feature type="binding site" evidence="9">
    <location>
        <position position="332"/>
    </location>
    <ligand>
        <name>shikimate</name>
        <dbReference type="ChEBI" id="CHEBI:36208"/>
    </ligand>
</feature>
<comment type="similarity">
    <text evidence="9">Belongs to the shikimate dehydrogenase family.</text>
</comment>
<dbReference type="Gene3D" id="3.20.20.70">
    <property type="entry name" value="Aldolase class I"/>
    <property type="match status" value="1"/>
</dbReference>
<feature type="domain" description="Shikimate dehydrogenase substrate binding N-terminal" evidence="12">
    <location>
        <begin position="254"/>
        <end position="334"/>
    </location>
</feature>
<feature type="binding site" evidence="8">
    <location>
        <position position="230"/>
    </location>
    <ligand>
        <name>3-dehydroquinate</name>
        <dbReference type="ChEBI" id="CHEBI:32364"/>
    </ligand>
</feature>
<feature type="domain" description="Quinate/shikimate 5-dehydrogenase/glutamyl-tRNA reductase" evidence="11">
    <location>
        <begin position="361"/>
        <end position="454"/>
    </location>
</feature>
<dbReference type="SUPFAM" id="SSF51569">
    <property type="entry name" value="Aldolase"/>
    <property type="match status" value="1"/>
</dbReference>